<dbReference type="PANTHER" id="PTHR46148">
    <property type="entry name" value="CHROMO DOMAIN-CONTAINING PROTEIN"/>
    <property type="match status" value="1"/>
</dbReference>
<dbReference type="SUPFAM" id="SSF54160">
    <property type="entry name" value="Chromo domain-like"/>
    <property type="match status" value="1"/>
</dbReference>
<dbReference type="Proteomes" id="UP001497516">
    <property type="component" value="Chromosome 7"/>
</dbReference>
<reference evidence="2 3" key="1">
    <citation type="submission" date="2024-04" db="EMBL/GenBank/DDBJ databases">
        <authorList>
            <person name="Fracassetti M."/>
        </authorList>
    </citation>
    <scope>NUCLEOTIDE SEQUENCE [LARGE SCALE GENOMIC DNA]</scope>
</reference>
<dbReference type="Pfam" id="PF24626">
    <property type="entry name" value="SH3_Tf2-1"/>
    <property type="match status" value="1"/>
</dbReference>
<dbReference type="InterPro" id="IPR056924">
    <property type="entry name" value="SH3_Tf2-1"/>
</dbReference>
<protein>
    <recommendedName>
        <fullName evidence="1">Tf2-1-like SH3-like domain-containing protein</fullName>
    </recommendedName>
</protein>
<keyword evidence="3" id="KW-1185">Reference proteome</keyword>
<proteinExistence type="predicted"/>
<evidence type="ECO:0000259" key="1">
    <source>
        <dbReference type="Pfam" id="PF24626"/>
    </source>
</evidence>
<dbReference type="EMBL" id="OZ034820">
    <property type="protein sequence ID" value="CAL1402295.1"/>
    <property type="molecule type" value="Genomic_DNA"/>
</dbReference>
<gene>
    <name evidence="2" type="ORF">LTRI10_LOCUS42304</name>
</gene>
<dbReference type="AlphaFoldDB" id="A0AAV2FXM0"/>
<feature type="domain" description="Tf2-1-like SH3-like" evidence="1">
    <location>
        <begin position="8"/>
        <end position="71"/>
    </location>
</feature>
<accession>A0AAV2FXM0</accession>
<organism evidence="2 3">
    <name type="scientific">Linum trigynum</name>
    <dbReference type="NCBI Taxonomy" id="586398"/>
    <lineage>
        <taxon>Eukaryota</taxon>
        <taxon>Viridiplantae</taxon>
        <taxon>Streptophyta</taxon>
        <taxon>Embryophyta</taxon>
        <taxon>Tracheophyta</taxon>
        <taxon>Spermatophyta</taxon>
        <taxon>Magnoliopsida</taxon>
        <taxon>eudicotyledons</taxon>
        <taxon>Gunneridae</taxon>
        <taxon>Pentapetalae</taxon>
        <taxon>rosids</taxon>
        <taxon>fabids</taxon>
        <taxon>Malpighiales</taxon>
        <taxon>Linaceae</taxon>
        <taxon>Linum</taxon>
    </lineage>
</organism>
<name>A0AAV2FXM0_9ROSI</name>
<evidence type="ECO:0000313" key="3">
    <source>
        <dbReference type="Proteomes" id="UP001497516"/>
    </source>
</evidence>
<sequence>MADAGHHWVLLRLHPYRQASVFPRTYQKLAARYYGPYEILQKINPVAYQLRLPADECIHPTFHLSLLKRYRGAADRVETTAPPVSADGDLELTPLQVLDTRWVKKGGRMTEESLVLWKHMEREDATWEETATL</sequence>
<dbReference type="PANTHER" id="PTHR46148:SF52">
    <property type="entry name" value="OS04G0603800 PROTEIN"/>
    <property type="match status" value="1"/>
</dbReference>
<evidence type="ECO:0000313" key="2">
    <source>
        <dbReference type="EMBL" id="CAL1402295.1"/>
    </source>
</evidence>
<dbReference type="InterPro" id="IPR016197">
    <property type="entry name" value="Chromo-like_dom_sf"/>
</dbReference>